<gene>
    <name evidence="9" type="primary">sipD</name>
    <name evidence="9" type="ORF">PAN31117_03496</name>
</gene>
<comment type="similarity">
    <text evidence="2">Belongs to the invasin protein D family.</text>
</comment>
<proteinExistence type="inferred from homology"/>
<protein>
    <recommendedName>
        <fullName evidence="3">Translocator protein BipD</fullName>
    </recommendedName>
</protein>
<evidence type="ECO:0000256" key="4">
    <source>
        <dbReference type="ARBA" id="ARBA00022525"/>
    </source>
</evidence>
<dbReference type="Gene3D" id="1.20.1710.10">
    <property type="entry name" value="IpaD-like"/>
    <property type="match status" value="1"/>
</dbReference>
<accession>A0A5E5A8F9</accession>
<dbReference type="SUPFAM" id="SSF140693">
    <property type="entry name" value="IpaD-like"/>
    <property type="match status" value="1"/>
</dbReference>
<name>A0A5E5A8F9_9BURK</name>
<comment type="function">
    <text evidence="7">Required for invasion of epithelial cells, as well as for survival within host cells, escape from endocytic vesicles and subsequent actin-tail formation. Probably regulates the secretion of effectors BipB and BipC and their final integration into the target cell membrane.</text>
</comment>
<keyword evidence="5" id="KW-0843">Virulence</keyword>
<evidence type="ECO:0000256" key="6">
    <source>
        <dbReference type="ARBA" id="ARBA00023054"/>
    </source>
</evidence>
<keyword evidence="4" id="KW-0964">Secreted</keyword>
<dbReference type="AlphaFoldDB" id="A0A5E5A8F9"/>
<dbReference type="Proteomes" id="UP000383122">
    <property type="component" value="Unassembled WGS sequence"/>
</dbReference>
<dbReference type="RefSeq" id="WP_150739288.1">
    <property type="nucleotide sequence ID" value="NZ_CABPSP010000010.1"/>
</dbReference>
<evidence type="ECO:0000256" key="5">
    <source>
        <dbReference type="ARBA" id="ARBA00023026"/>
    </source>
</evidence>
<evidence type="ECO:0000256" key="7">
    <source>
        <dbReference type="ARBA" id="ARBA00025541"/>
    </source>
</evidence>
<dbReference type="Pfam" id="PF06511">
    <property type="entry name" value="T3SS_TC"/>
    <property type="match status" value="1"/>
</dbReference>
<feature type="region of interest" description="Disordered" evidence="8">
    <location>
        <begin position="91"/>
        <end position="156"/>
    </location>
</feature>
<feature type="region of interest" description="Disordered" evidence="8">
    <location>
        <begin position="239"/>
        <end position="259"/>
    </location>
</feature>
<sequence>MTSILTDRLLPAATLPLEDVVPPGKPENQSNVVPAPMPFDAPSPDDALIDGVVKGANRFWEAFQIAGQEMGDDAWDDARMAGHDLVARAQGLADSDIPMPQDLRDRLRGNAPQSGGDGKPDAPGIRSLGNEPPPSVNALGGDDIPADNDDDPGKWSDQEFWDAIAKLIGELKSGFLDTFQEAAKKYLEFSQALTDIVSKLSSWITSQGDGKDVKLDVGKLKEALEKLLEKFKLPSQNAVLWPPQNKGDDGKDGEIEGGSKEDAEKWANDLGLPDSSVVEQPPGSGKYVVVIDTGPIQTMIDTLPKADDNGIATMTTQQLEIWRNGFTGQENQVKTTLQSLSQRYTTANANYENLVKVMSGAIAAMSESAKSFYR</sequence>
<evidence type="ECO:0000256" key="2">
    <source>
        <dbReference type="ARBA" id="ARBA00007741"/>
    </source>
</evidence>
<dbReference type="GO" id="GO:0005576">
    <property type="term" value="C:extracellular region"/>
    <property type="evidence" value="ECO:0007669"/>
    <property type="project" value="UniProtKB-SubCell"/>
</dbReference>
<organism evidence="9 10">
    <name type="scientific">Pandoraea anapnoica</name>
    <dbReference type="NCBI Taxonomy" id="2508301"/>
    <lineage>
        <taxon>Bacteria</taxon>
        <taxon>Pseudomonadati</taxon>
        <taxon>Pseudomonadota</taxon>
        <taxon>Betaproteobacteria</taxon>
        <taxon>Burkholderiales</taxon>
        <taxon>Burkholderiaceae</taxon>
        <taxon>Pandoraea</taxon>
    </lineage>
</organism>
<keyword evidence="6" id="KW-0175">Coiled coil</keyword>
<evidence type="ECO:0000313" key="10">
    <source>
        <dbReference type="Proteomes" id="UP000383122"/>
    </source>
</evidence>
<evidence type="ECO:0000256" key="3">
    <source>
        <dbReference type="ARBA" id="ARBA00018825"/>
    </source>
</evidence>
<keyword evidence="10" id="KW-1185">Reference proteome</keyword>
<dbReference type="OrthoDB" id="6507315at2"/>
<feature type="compositionally biased region" description="Basic and acidic residues" evidence="8">
    <location>
        <begin position="246"/>
        <end position="259"/>
    </location>
</feature>
<dbReference type="EMBL" id="CABPSP010000010">
    <property type="protein sequence ID" value="VVE69889.1"/>
    <property type="molecule type" value="Genomic_DNA"/>
</dbReference>
<dbReference type="InterPro" id="IPR009483">
    <property type="entry name" value="IpaD/BipD/SipD"/>
</dbReference>
<dbReference type="InterPro" id="IPR036708">
    <property type="entry name" value="BipD-like_sf"/>
</dbReference>
<reference evidence="9 10" key="1">
    <citation type="submission" date="2019-08" db="EMBL/GenBank/DDBJ databases">
        <authorList>
            <person name="Peeters C."/>
        </authorList>
    </citation>
    <scope>NUCLEOTIDE SEQUENCE [LARGE SCALE GENOMIC DNA]</scope>
    <source>
        <strain evidence="9 10">LMG 31117</strain>
    </source>
</reference>
<evidence type="ECO:0000256" key="1">
    <source>
        <dbReference type="ARBA" id="ARBA00004613"/>
    </source>
</evidence>
<evidence type="ECO:0000256" key="8">
    <source>
        <dbReference type="SAM" id="MobiDB-lite"/>
    </source>
</evidence>
<comment type="subcellular location">
    <subcellularLocation>
        <location evidence="1">Secreted</location>
    </subcellularLocation>
</comment>
<evidence type="ECO:0000313" key="9">
    <source>
        <dbReference type="EMBL" id="VVE69889.1"/>
    </source>
</evidence>